<organism evidence="9 10">
    <name type="scientific">Rubus argutus</name>
    <name type="common">Southern blackberry</name>
    <dbReference type="NCBI Taxonomy" id="59490"/>
    <lineage>
        <taxon>Eukaryota</taxon>
        <taxon>Viridiplantae</taxon>
        <taxon>Streptophyta</taxon>
        <taxon>Embryophyta</taxon>
        <taxon>Tracheophyta</taxon>
        <taxon>Spermatophyta</taxon>
        <taxon>Magnoliopsida</taxon>
        <taxon>eudicotyledons</taxon>
        <taxon>Gunneridae</taxon>
        <taxon>Pentapetalae</taxon>
        <taxon>rosids</taxon>
        <taxon>fabids</taxon>
        <taxon>Rosales</taxon>
        <taxon>Rosaceae</taxon>
        <taxon>Rosoideae</taxon>
        <taxon>Rosoideae incertae sedis</taxon>
        <taxon>Rubus</taxon>
    </lineage>
</organism>
<dbReference type="GO" id="GO:0006270">
    <property type="term" value="P:DNA replication initiation"/>
    <property type="evidence" value="ECO:0007669"/>
    <property type="project" value="TreeGrafter"/>
</dbReference>
<comment type="subcellular location">
    <subcellularLocation>
        <location evidence="1">Nucleus</location>
    </subcellularLocation>
</comment>
<feature type="region of interest" description="Disordered" evidence="6">
    <location>
        <begin position="1"/>
        <end position="58"/>
    </location>
</feature>
<keyword evidence="4" id="KW-0238">DNA-binding</keyword>
<keyword evidence="5" id="KW-0539">Nucleus</keyword>
<keyword evidence="3" id="KW-0235">DNA replication</keyword>
<comment type="similarity">
    <text evidence="2">Belongs to the ORC3 family.</text>
</comment>
<evidence type="ECO:0000256" key="2">
    <source>
        <dbReference type="ARBA" id="ARBA00010977"/>
    </source>
</evidence>
<protein>
    <recommendedName>
        <fullName evidence="11">Origin of replication complex subunit 3</fullName>
    </recommendedName>
</protein>
<dbReference type="InterPro" id="IPR020795">
    <property type="entry name" value="ORC3"/>
</dbReference>
<evidence type="ECO:0000256" key="6">
    <source>
        <dbReference type="SAM" id="MobiDB-lite"/>
    </source>
</evidence>
<dbReference type="PANTHER" id="PTHR12748">
    <property type="entry name" value="ORIGIN RECOGNITION COMPLEX SUBUNIT 3"/>
    <property type="match status" value="1"/>
</dbReference>
<dbReference type="GO" id="GO:0003688">
    <property type="term" value="F:DNA replication origin binding"/>
    <property type="evidence" value="ECO:0007669"/>
    <property type="project" value="TreeGrafter"/>
</dbReference>
<evidence type="ECO:0000256" key="5">
    <source>
        <dbReference type="ARBA" id="ARBA00023242"/>
    </source>
</evidence>
<dbReference type="Pfam" id="PF07034">
    <property type="entry name" value="ORC3_N"/>
    <property type="match status" value="1"/>
</dbReference>
<accession>A0AAW1W3Y1</accession>
<dbReference type="Proteomes" id="UP001457282">
    <property type="component" value="Unassembled WGS sequence"/>
</dbReference>
<dbReference type="AlphaFoldDB" id="A0AAW1W3Y1"/>
<evidence type="ECO:0000256" key="1">
    <source>
        <dbReference type="ARBA" id="ARBA00004123"/>
    </source>
</evidence>
<comment type="caution">
    <text evidence="9">The sequence shown here is derived from an EMBL/GenBank/DDBJ whole genome shotgun (WGS) entry which is preliminary data.</text>
</comment>
<feature type="compositionally biased region" description="Low complexity" evidence="6">
    <location>
        <begin position="1"/>
        <end position="18"/>
    </location>
</feature>
<name>A0AAW1W3Y1_RUBAR</name>
<proteinExistence type="inferred from homology"/>
<evidence type="ECO:0000259" key="8">
    <source>
        <dbReference type="Pfam" id="PF18137"/>
    </source>
</evidence>
<dbReference type="EMBL" id="JBEDUW010000007">
    <property type="protein sequence ID" value="KAK9914735.1"/>
    <property type="molecule type" value="Genomic_DNA"/>
</dbReference>
<feature type="domain" description="Origin recognition complex subunit 3 winged helix C-terminal" evidence="8">
    <location>
        <begin position="586"/>
        <end position="712"/>
    </location>
</feature>
<dbReference type="PANTHER" id="PTHR12748:SF0">
    <property type="entry name" value="ORIGIN RECOGNITION COMPLEX SUBUNIT 3"/>
    <property type="match status" value="1"/>
</dbReference>
<evidence type="ECO:0000313" key="10">
    <source>
        <dbReference type="Proteomes" id="UP001457282"/>
    </source>
</evidence>
<sequence length="714" mass="80088">MAPSSSSASSGDSSTPDTTQNHLQHSFVLHKASEKLNSSGKARRRIDLSLTKPDGKKESDESCLRKEAFQLVWSRIESTIKDVLRNMNAHVFNHIRSWVWDSFNAIKPFPTSCLGPFPFVSQATCTQLFTGLLLTNNMEFVDDILTFQELGLSLKSHGCHVANLSSSDFSSKNGISGCLTSLFRHFLMPTFDAADMSIFASWYSQQGNYGYPVVVIIDNMEQCCGAVLSDFILMLSEWVVKIPVILIMGVATTLDAPRNILPSNALQKLCPCKFTLGSPAERMDAVVEAALVRQCSGFAVGHKVAVFLRNYFLNQDGTLTSFVRALKIACVQHFSTEPLSFLLGWLLVKEDSKGVQSEEVVKLASELLSFARNQMAEQSDVKIAPGLTELTRLQKLWSTVVLCLYEAGKCNKTQLLDLYCEALDPDTSNSLASDSRTAIGKGFVQSLSSDHCMLEQNLSYRKGRLICQLVCRVRDLPASLLCQLLNSWENLTVDVLEIHDKVKELQSILKFEEGSCKPDLIEISRRRTSRSPLKIGESQSVNEKAAILMDCMVRDFMKPIECTPFHEIVCFRNVENLQSALIGDSRKMIQVDLLEFHKTLQCSCCRRSGNIPLPSMPDTSIMYTLAQEHGDLINLHDWFQSFKTIVIQYNRKGTCKLKKSPLKKRKERNESENKSEAFIQARFCRAITELQITGLVRMPSKKRRDCVQRVAFGL</sequence>
<dbReference type="GO" id="GO:0005664">
    <property type="term" value="C:nuclear origin of replication recognition complex"/>
    <property type="evidence" value="ECO:0007669"/>
    <property type="project" value="InterPro"/>
</dbReference>
<evidence type="ECO:0000256" key="3">
    <source>
        <dbReference type="ARBA" id="ARBA00022705"/>
    </source>
</evidence>
<evidence type="ECO:0008006" key="11">
    <source>
        <dbReference type="Google" id="ProtNLM"/>
    </source>
</evidence>
<dbReference type="InterPro" id="IPR045667">
    <property type="entry name" value="ORC3_N"/>
</dbReference>
<dbReference type="GO" id="GO:0005656">
    <property type="term" value="C:nuclear pre-replicative complex"/>
    <property type="evidence" value="ECO:0007669"/>
    <property type="project" value="TreeGrafter"/>
</dbReference>
<feature type="domain" description="Origin recognition complex subunit 3 N-terminal" evidence="7">
    <location>
        <begin position="25"/>
        <end position="342"/>
    </location>
</feature>
<evidence type="ECO:0000259" key="7">
    <source>
        <dbReference type="Pfam" id="PF07034"/>
    </source>
</evidence>
<dbReference type="InterPro" id="IPR040855">
    <property type="entry name" value="ORC_WH_C"/>
</dbReference>
<dbReference type="Pfam" id="PF18137">
    <property type="entry name" value="WHD_ORC"/>
    <property type="match status" value="1"/>
</dbReference>
<reference evidence="9 10" key="1">
    <citation type="journal article" date="2023" name="G3 (Bethesda)">
        <title>A chromosome-length genome assembly and annotation of blackberry (Rubus argutus, cv. 'Hillquist').</title>
        <authorList>
            <person name="Bruna T."/>
            <person name="Aryal R."/>
            <person name="Dudchenko O."/>
            <person name="Sargent D.J."/>
            <person name="Mead D."/>
            <person name="Buti M."/>
            <person name="Cavallini A."/>
            <person name="Hytonen T."/>
            <person name="Andres J."/>
            <person name="Pham M."/>
            <person name="Weisz D."/>
            <person name="Mascagni F."/>
            <person name="Usai G."/>
            <person name="Natali L."/>
            <person name="Bassil N."/>
            <person name="Fernandez G.E."/>
            <person name="Lomsadze A."/>
            <person name="Armour M."/>
            <person name="Olukolu B."/>
            <person name="Poorten T."/>
            <person name="Britton C."/>
            <person name="Davik J."/>
            <person name="Ashrafi H."/>
            <person name="Aiden E.L."/>
            <person name="Borodovsky M."/>
            <person name="Worthington M."/>
        </authorList>
    </citation>
    <scope>NUCLEOTIDE SEQUENCE [LARGE SCALE GENOMIC DNA]</scope>
    <source>
        <strain evidence="9">PI 553951</strain>
    </source>
</reference>
<dbReference type="CDD" id="cd20704">
    <property type="entry name" value="Orc3"/>
    <property type="match status" value="1"/>
</dbReference>
<keyword evidence="10" id="KW-1185">Reference proteome</keyword>
<gene>
    <name evidence="9" type="ORF">M0R45_038493</name>
</gene>
<evidence type="ECO:0000313" key="9">
    <source>
        <dbReference type="EMBL" id="KAK9914735.1"/>
    </source>
</evidence>
<dbReference type="GO" id="GO:0031261">
    <property type="term" value="C:DNA replication preinitiation complex"/>
    <property type="evidence" value="ECO:0007669"/>
    <property type="project" value="TreeGrafter"/>
</dbReference>
<evidence type="ECO:0000256" key="4">
    <source>
        <dbReference type="ARBA" id="ARBA00023125"/>
    </source>
</evidence>